<sequence>MHPFVKSISDEVRKECTTQSDGVLPGNQYSTRTGSPRLSFYSASAWSFFQDSRLTNSRVHCFFHSVLPFTHQKSAWPKHIGSILGDGNAYGIEFSFYLV</sequence>
<dbReference type="EMBL" id="JARKIK010000028">
    <property type="protein sequence ID" value="KAK8742378.1"/>
    <property type="molecule type" value="Genomic_DNA"/>
</dbReference>
<gene>
    <name evidence="2" type="ORF">OTU49_001835</name>
</gene>
<protein>
    <submittedName>
        <fullName evidence="2">Uncharacterized protein</fullName>
    </submittedName>
</protein>
<keyword evidence="3" id="KW-1185">Reference proteome</keyword>
<evidence type="ECO:0000313" key="2">
    <source>
        <dbReference type="EMBL" id="KAK8742381.1"/>
    </source>
</evidence>
<reference evidence="2" key="2">
    <citation type="submission" date="2024-01" db="EMBL/GenBank/DDBJ databases">
        <authorList>
            <person name="He J."/>
            <person name="Wang M."/>
            <person name="Zheng J."/>
            <person name="Liu Z."/>
        </authorList>
    </citation>
    <scope>NUCLEOTIDE SEQUENCE</scope>
    <source>
        <strain evidence="2">ZL_2023a</strain>
        <tissue evidence="2">Muscle</tissue>
    </source>
</reference>
<reference evidence="2 3" key="1">
    <citation type="journal article" date="2024" name="BMC Genomics">
        <title>Genome assembly of redclaw crayfish (Cherax quadricarinatus) provides insights into its immune adaptation and hypoxia tolerance.</title>
        <authorList>
            <person name="Liu Z."/>
            <person name="Zheng J."/>
            <person name="Li H."/>
            <person name="Fang K."/>
            <person name="Wang S."/>
            <person name="He J."/>
            <person name="Zhou D."/>
            <person name="Weng S."/>
            <person name="Chi M."/>
            <person name="Gu Z."/>
            <person name="He J."/>
            <person name="Li F."/>
            <person name="Wang M."/>
        </authorList>
    </citation>
    <scope>NUCLEOTIDE SEQUENCE [LARGE SCALE GENOMIC DNA]</scope>
    <source>
        <strain evidence="2">ZL_2023a</strain>
    </source>
</reference>
<comment type="caution">
    <text evidence="2">The sequence shown here is derived from an EMBL/GenBank/DDBJ whole genome shotgun (WGS) entry which is preliminary data.</text>
</comment>
<name>A0AAW0XRE7_CHEQU</name>
<evidence type="ECO:0000256" key="1">
    <source>
        <dbReference type="SAM" id="MobiDB-lite"/>
    </source>
</evidence>
<feature type="compositionally biased region" description="Polar residues" evidence="1">
    <location>
        <begin position="17"/>
        <end position="30"/>
    </location>
</feature>
<accession>A0AAW0XRE7</accession>
<organism evidence="2 3">
    <name type="scientific">Cherax quadricarinatus</name>
    <name type="common">Australian red claw crayfish</name>
    <dbReference type="NCBI Taxonomy" id="27406"/>
    <lineage>
        <taxon>Eukaryota</taxon>
        <taxon>Metazoa</taxon>
        <taxon>Ecdysozoa</taxon>
        <taxon>Arthropoda</taxon>
        <taxon>Crustacea</taxon>
        <taxon>Multicrustacea</taxon>
        <taxon>Malacostraca</taxon>
        <taxon>Eumalacostraca</taxon>
        <taxon>Eucarida</taxon>
        <taxon>Decapoda</taxon>
        <taxon>Pleocyemata</taxon>
        <taxon>Astacidea</taxon>
        <taxon>Parastacoidea</taxon>
        <taxon>Parastacidae</taxon>
        <taxon>Cherax</taxon>
    </lineage>
</organism>
<feature type="region of interest" description="Disordered" evidence="1">
    <location>
        <begin position="1"/>
        <end position="30"/>
    </location>
</feature>
<dbReference type="Proteomes" id="UP001445076">
    <property type="component" value="Unassembled WGS sequence"/>
</dbReference>
<proteinExistence type="predicted"/>
<dbReference type="AlphaFoldDB" id="A0AAW0XRE7"/>
<dbReference type="EMBL" id="JARKIK010000028">
    <property type="protein sequence ID" value="KAK8742381.1"/>
    <property type="molecule type" value="Genomic_DNA"/>
</dbReference>
<evidence type="ECO:0000313" key="3">
    <source>
        <dbReference type="Proteomes" id="UP001445076"/>
    </source>
</evidence>
<dbReference type="EMBL" id="JARKIK010000028">
    <property type="protein sequence ID" value="KAK8742377.1"/>
    <property type="molecule type" value="Genomic_DNA"/>
</dbReference>